<name>A0A0G0RHI2_9BACT</name>
<dbReference type="EMBL" id="LBYI01000033">
    <property type="protein sequence ID" value="KKR49311.1"/>
    <property type="molecule type" value="Genomic_DNA"/>
</dbReference>
<reference evidence="2 3" key="1">
    <citation type="journal article" date="2015" name="Nature">
        <title>rRNA introns, odd ribosomes, and small enigmatic genomes across a large radiation of phyla.</title>
        <authorList>
            <person name="Brown C.T."/>
            <person name="Hug L.A."/>
            <person name="Thomas B.C."/>
            <person name="Sharon I."/>
            <person name="Castelle C.J."/>
            <person name="Singh A."/>
            <person name="Wilkins M.J."/>
            <person name="Williams K.H."/>
            <person name="Banfield J.F."/>
        </authorList>
    </citation>
    <scope>NUCLEOTIDE SEQUENCE [LARGE SCALE GENOMIC DNA]</scope>
</reference>
<feature type="compositionally biased region" description="Low complexity" evidence="1">
    <location>
        <begin position="41"/>
        <end position="57"/>
    </location>
</feature>
<comment type="caution">
    <text evidence="2">The sequence shown here is derived from an EMBL/GenBank/DDBJ whole genome shotgun (WGS) entry which is preliminary data.</text>
</comment>
<evidence type="ECO:0000313" key="2">
    <source>
        <dbReference type="EMBL" id="KKR49311.1"/>
    </source>
</evidence>
<gene>
    <name evidence="2" type="ORF">UT84_C0033G0005</name>
</gene>
<organism evidence="2 3">
    <name type="scientific">Candidatus Curtissbacteria bacterium GW2011_GWA1_40_16</name>
    <dbReference type="NCBI Taxonomy" id="1618405"/>
    <lineage>
        <taxon>Bacteria</taxon>
        <taxon>Candidatus Curtissiibacteriota</taxon>
    </lineage>
</organism>
<feature type="region of interest" description="Disordered" evidence="1">
    <location>
        <begin position="29"/>
        <end position="59"/>
    </location>
</feature>
<evidence type="ECO:0000256" key="1">
    <source>
        <dbReference type="SAM" id="MobiDB-lite"/>
    </source>
</evidence>
<sequence length="175" mass="19489">MLRLLLPLIIVLVLAGGGFFLYQNFKTKSAPQPTPSPQIVQTPTLTTQPTSSPTTSTDPCEVLTKGNADVPPLYKEGITWQKPAVVDREIGEFENPSTGEGFISTRKTGCLIKSTATLDLVNQLRNFYTEKLSNNGWKLVDTADGPSSFLITYKKDKRYILLNRMNDQIELFYAQ</sequence>
<protein>
    <submittedName>
        <fullName evidence="2">Uncharacterized protein</fullName>
    </submittedName>
</protein>
<proteinExistence type="predicted"/>
<dbReference type="AlphaFoldDB" id="A0A0G0RHI2"/>
<accession>A0A0G0RHI2</accession>
<dbReference type="Proteomes" id="UP000034531">
    <property type="component" value="Unassembled WGS sequence"/>
</dbReference>
<evidence type="ECO:0000313" key="3">
    <source>
        <dbReference type="Proteomes" id="UP000034531"/>
    </source>
</evidence>